<dbReference type="GO" id="GO:0004672">
    <property type="term" value="F:protein kinase activity"/>
    <property type="evidence" value="ECO:0007669"/>
    <property type="project" value="InterPro"/>
</dbReference>
<evidence type="ECO:0000313" key="3">
    <source>
        <dbReference type="Proteomes" id="UP001276659"/>
    </source>
</evidence>
<dbReference type="Proteomes" id="UP001276659">
    <property type="component" value="Unassembled WGS sequence"/>
</dbReference>
<name>A0AAE0DJ91_9LECA</name>
<keyword evidence="3" id="KW-1185">Reference proteome</keyword>
<sequence length="811" mass="92216">MRKSGPIQVVRKEIRLGKGQTKEAYNTTFLNEHTCLLLLDRLAHPNIIRLLGSYTYGERHNFLFPSYETDLKAFLQSESRFGDFNRDFTFFSALRGLASALCSTHKLHLEKERHGLDIDAIGYHHDLRPANVLISQETFILADFGLGKFKPIDIPSQTPWEDTDGDYLAPECVNGSFVEQNVGRAIDVWAFGCLMIEVIIYMKRGAASLKEFRKLRLSGRSPGWEDSCFHDKDGSLKSVVLQWLDSLTHGLLHPGPVLILANLARKALKRDTEDRPKIEDICADLTQVSLKAHFITVRDLIHKYMKQSAANRTDQTFNRMRLWFESERFAAFGYVTGLDSDKIIFLPSSNLTSRYDEYLKALKTMAGRFHKVESQSLAMVPNTTVGQEYSADKCASFGERFENDINELVETLWNLLPMNERRKAEAAWLRAMLDTEDVGRLDDVERAFKSEDDSTYEKCAALAMMKRIGLNMKSNPTSMPEGFIVSENDVQRRLRAVHHHEFGLFSGLPVLIEWMYYSRGWEKVRPDQRAIVMSYKAQGFSEKTKPAGMRTLECIGAFENTGDMAGYGFLYQIPINDAEGDIGSSTTTLLQLIGNKKCQPLLGDKLQLASVLAQFLGDFHNIGWLHENFNSNNILFFDIRDSEQSSSRILAPRALRRPYVVGLHKSRLGGKNWDSAGPVSQASLVSQASPASRADFQDYQHPEYARTERYQANYDYYSLGLILLELGFWQPLRVWATSQRCLRMDLTEFRQELIKIHVPFLGVTVGAVYRDVVHFCLSGSMDSSEDLDISILKEFAKNVIEPLKELTETPI</sequence>
<dbReference type="InterPro" id="IPR000719">
    <property type="entry name" value="Prot_kinase_dom"/>
</dbReference>
<comment type="caution">
    <text evidence="2">The sequence shown here is derived from an EMBL/GenBank/DDBJ whole genome shotgun (WGS) entry which is preliminary data.</text>
</comment>
<dbReference type="Pfam" id="PF00069">
    <property type="entry name" value="Pkinase"/>
    <property type="match status" value="1"/>
</dbReference>
<protein>
    <recommendedName>
        <fullName evidence="1">Protein kinase domain-containing protein</fullName>
    </recommendedName>
</protein>
<reference evidence="2" key="1">
    <citation type="submission" date="2022-11" db="EMBL/GenBank/DDBJ databases">
        <title>Chromosomal genome sequence assembly and mating type (MAT) locus characterization of the leprose asexual lichenized fungus Lepraria neglecta (Nyl.) Erichsen.</title>
        <authorList>
            <person name="Allen J.L."/>
            <person name="Pfeffer B."/>
        </authorList>
    </citation>
    <scope>NUCLEOTIDE SEQUENCE</scope>
    <source>
        <strain evidence="2">Allen 5258</strain>
    </source>
</reference>
<accession>A0AAE0DJ91</accession>
<evidence type="ECO:0000313" key="2">
    <source>
        <dbReference type="EMBL" id="KAK3169093.1"/>
    </source>
</evidence>
<evidence type="ECO:0000259" key="1">
    <source>
        <dbReference type="PROSITE" id="PS50011"/>
    </source>
</evidence>
<dbReference type="PANTHER" id="PTHR37542">
    <property type="entry name" value="HELO DOMAIN-CONTAINING PROTEIN-RELATED"/>
    <property type="match status" value="1"/>
</dbReference>
<dbReference type="SUPFAM" id="SSF56112">
    <property type="entry name" value="Protein kinase-like (PK-like)"/>
    <property type="match status" value="2"/>
</dbReference>
<proteinExistence type="predicted"/>
<dbReference type="EMBL" id="JASNWA010000010">
    <property type="protein sequence ID" value="KAK3169093.1"/>
    <property type="molecule type" value="Genomic_DNA"/>
</dbReference>
<gene>
    <name evidence="2" type="ORF">OEA41_005541</name>
</gene>
<dbReference type="InterPro" id="IPR011009">
    <property type="entry name" value="Kinase-like_dom_sf"/>
</dbReference>
<dbReference type="PANTHER" id="PTHR37542:SF3">
    <property type="entry name" value="PRION-INHIBITION AND PROPAGATION HELO DOMAIN-CONTAINING PROTEIN"/>
    <property type="match status" value="1"/>
</dbReference>
<dbReference type="GO" id="GO:0005524">
    <property type="term" value="F:ATP binding"/>
    <property type="evidence" value="ECO:0007669"/>
    <property type="project" value="InterPro"/>
</dbReference>
<feature type="domain" description="Protein kinase" evidence="1">
    <location>
        <begin position="1"/>
        <end position="305"/>
    </location>
</feature>
<dbReference type="AlphaFoldDB" id="A0AAE0DJ91"/>
<dbReference type="PROSITE" id="PS50011">
    <property type="entry name" value="PROTEIN_KINASE_DOM"/>
    <property type="match status" value="1"/>
</dbReference>
<dbReference type="Gene3D" id="1.10.510.10">
    <property type="entry name" value="Transferase(Phosphotransferase) domain 1"/>
    <property type="match status" value="2"/>
</dbReference>
<organism evidence="2 3">
    <name type="scientific">Lepraria neglecta</name>
    <dbReference type="NCBI Taxonomy" id="209136"/>
    <lineage>
        <taxon>Eukaryota</taxon>
        <taxon>Fungi</taxon>
        <taxon>Dikarya</taxon>
        <taxon>Ascomycota</taxon>
        <taxon>Pezizomycotina</taxon>
        <taxon>Lecanoromycetes</taxon>
        <taxon>OSLEUM clade</taxon>
        <taxon>Lecanoromycetidae</taxon>
        <taxon>Lecanorales</taxon>
        <taxon>Lecanorineae</taxon>
        <taxon>Stereocaulaceae</taxon>
        <taxon>Lepraria</taxon>
    </lineage>
</organism>